<keyword evidence="3" id="KW-0597">Phosphoprotein</keyword>
<dbReference type="Pfam" id="PF00550">
    <property type="entry name" value="PP-binding"/>
    <property type="match status" value="1"/>
</dbReference>
<dbReference type="InterPro" id="IPR025110">
    <property type="entry name" value="AMP-bd_C"/>
</dbReference>
<dbReference type="Gene3D" id="3.30.559.10">
    <property type="entry name" value="Chloramphenicol acetyltransferase-like domain"/>
    <property type="match status" value="1"/>
</dbReference>
<dbReference type="Pfam" id="PF00668">
    <property type="entry name" value="Condensation"/>
    <property type="match status" value="1"/>
</dbReference>
<dbReference type="SUPFAM" id="SSF47336">
    <property type="entry name" value="ACP-like"/>
    <property type="match status" value="1"/>
</dbReference>
<dbReference type="InterPro" id="IPR036736">
    <property type="entry name" value="ACP-like_sf"/>
</dbReference>
<keyword evidence="2" id="KW-0596">Phosphopantetheine</keyword>
<dbReference type="OrthoDB" id="9770470at2"/>
<feature type="non-terminal residue" evidence="5">
    <location>
        <position position="412"/>
    </location>
</feature>
<reference evidence="6" key="1">
    <citation type="submission" date="2018-09" db="EMBL/GenBank/DDBJ databases">
        <title>Acidovorax cavernicola nov. sp. isolated from Gruta de las Maravillas (Aracena, Spain).</title>
        <authorList>
            <person name="Jurado V."/>
            <person name="Gutierrez-Patricio S."/>
            <person name="Gonzalez-Pimentel J.L."/>
            <person name="Miller A.Z."/>
            <person name="Laiz L."/>
            <person name="Saiz-Jimenez C."/>
        </authorList>
    </citation>
    <scope>NUCLEOTIDE SEQUENCE [LARGE SCALE GENOMIC DNA]</scope>
    <source>
        <strain evidence="6">1011MAR3C25</strain>
    </source>
</reference>
<comment type="caution">
    <text evidence="5">The sequence shown here is derived from an EMBL/GenBank/DDBJ whole genome shotgun (WGS) entry which is preliminary data.</text>
</comment>
<protein>
    <submittedName>
        <fullName evidence="5">Non-ribosomal peptide synthetase</fullName>
    </submittedName>
</protein>
<dbReference type="InterPro" id="IPR023213">
    <property type="entry name" value="CAT-like_dom_sf"/>
</dbReference>
<dbReference type="InterPro" id="IPR006162">
    <property type="entry name" value="Ppantetheine_attach_site"/>
</dbReference>
<dbReference type="PANTHER" id="PTHR45527:SF1">
    <property type="entry name" value="FATTY ACID SYNTHASE"/>
    <property type="match status" value="1"/>
</dbReference>
<dbReference type="GO" id="GO:0005829">
    <property type="term" value="C:cytosol"/>
    <property type="evidence" value="ECO:0007669"/>
    <property type="project" value="TreeGrafter"/>
</dbReference>
<dbReference type="EMBL" id="QZCG01000039">
    <property type="protein sequence ID" value="RJE81813.1"/>
    <property type="molecule type" value="Genomic_DNA"/>
</dbReference>
<dbReference type="InterPro" id="IPR020806">
    <property type="entry name" value="PKS_PP-bd"/>
</dbReference>
<accession>A0A418SLL5</accession>
<dbReference type="FunFam" id="2.30.38.10:FF:000001">
    <property type="entry name" value="Non-ribosomal peptide synthetase PvdI"/>
    <property type="match status" value="1"/>
</dbReference>
<dbReference type="Pfam" id="PF13193">
    <property type="entry name" value="AMP-binding_C"/>
    <property type="match status" value="1"/>
</dbReference>
<dbReference type="PROSITE" id="PS00012">
    <property type="entry name" value="PHOSPHOPANTETHEINE"/>
    <property type="match status" value="1"/>
</dbReference>
<feature type="non-terminal residue" evidence="5">
    <location>
        <position position="1"/>
    </location>
</feature>
<evidence type="ECO:0000256" key="1">
    <source>
        <dbReference type="ARBA" id="ARBA00001957"/>
    </source>
</evidence>
<evidence type="ECO:0000313" key="5">
    <source>
        <dbReference type="EMBL" id="RJE81813.1"/>
    </source>
</evidence>
<dbReference type="Proteomes" id="UP000284202">
    <property type="component" value="Unassembled WGS sequence"/>
</dbReference>
<dbReference type="InterPro" id="IPR009081">
    <property type="entry name" value="PP-bd_ACP"/>
</dbReference>
<evidence type="ECO:0000259" key="4">
    <source>
        <dbReference type="PROSITE" id="PS50075"/>
    </source>
</evidence>
<dbReference type="GO" id="GO:0072330">
    <property type="term" value="P:monocarboxylic acid biosynthetic process"/>
    <property type="evidence" value="ECO:0007669"/>
    <property type="project" value="UniProtKB-ARBA"/>
</dbReference>
<evidence type="ECO:0000313" key="6">
    <source>
        <dbReference type="Proteomes" id="UP000284202"/>
    </source>
</evidence>
<dbReference type="FunFam" id="3.30.300.30:FF:000010">
    <property type="entry name" value="Enterobactin synthetase component F"/>
    <property type="match status" value="1"/>
</dbReference>
<proteinExistence type="predicted"/>
<dbReference type="Gene3D" id="3.30.300.30">
    <property type="match status" value="1"/>
</dbReference>
<dbReference type="FunFam" id="1.10.1200.10:FF:000016">
    <property type="entry name" value="Non-ribosomal peptide synthase"/>
    <property type="match status" value="1"/>
</dbReference>
<gene>
    <name evidence="5" type="ORF">D3P04_23025</name>
</gene>
<dbReference type="InterPro" id="IPR045851">
    <property type="entry name" value="AMP-bd_C_sf"/>
</dbReference>
<dbReference type="GO" id="GO:0043041">
    <property type="term" value="P:amino acid activation for nonribosomal peptide biosynthetic process"/>
    <property type="evidence" value="ECO:0007669"/>
    <property type="project" value="TreeGrafter"/>
</dbReference>
<feature type="domain" description="Carrier" evidence="4">
    <location>
        <begin position="171"/>
        <end position="246"/>
    </location>
</feature>
<comment type="cofactor">
    <cofactor evidence="1">
        <name>pantetheine 4'-phosphate</name>
        <dbReference type="ChEBI" id="CHEBI:47942"/>
    </cofactor>
</comment>
<dbReference type="RefSeq" id="WP_147391987.1">
    <property type="nucleotide sequence ID" value="NZ_QZCG01000039.1"/>
</dbReference>
<dbReference type="GO" id="GO:0031177">
    <property type="term" value="F:phosphopantetheine binding"/>
    <property type="evidence" value="ECO:0007669"/>
    <property type="project" value="InterPro"/>
</dbReference>
<dbReference type="GO" id="GO:0044550">
    <property type="term" value="P:secondary metabolite biosynthetic process"/>
    <property type="evidence" value="ECO:0007669"/>
    <property type="project" value="TreeGrafter"/>
</dbReference>
<dbReference type="AlphaFoldDB" id="A0A418SLL5"/>
<dbReference type="SUPFAM" id="SSF52777">
    <property type="entry name" value="CoA-dependent acyltransferases"/>
    <property type="match status" value="1"/>
</dbReference>
<sequence length="412" mass="44525">QAVPVGVVGELYISGAGLAQGYLNRPDLTAERFLANPFSPGQRMYRSGDLARWREDGQVEFIGRADQQIKIRGFRIEPGEIEAAIAREGYPQAAVIAREDRPGQKQLAAYVVAPELELDCDALRRALAAALPDYMVPAAILRLDELPLTPNGKLDRRALPAPVIAAGPRRAPRNETEAKLAALFAEVLGIDSPGIDDSFFALGGDSLLATRLIGRIRPEFGIDLPIRAIFENPTPEALAARIAAQDIPQTARPELAPRPRPAMMPLSFAQQRLWFLGQIEGPSATYNIPMALRIEGQLDADALQAALNDVIARHETLRTRFPAADTPRQELLHSAALTLKQRRISEADLPAALAEGAAQLLDLENGLPLAATLLRLSKQDHVLLLVLHHIAADGASMAPLATDLSAAYAARL</sequence>
<name>A0A418SLL5_9RHOB</name>
<evidence type="ECO:0000256" key="2">
    <source>
        <dbReference type="ARBA" id="ARBA00022450"/>
    </source>
</evidence>
<dbReference type="Gene3D" id="1.10.1200.10">
    <property type="entry name" value="ACP-like"/>
    <property type="match status" value="1"/>
</dbReference>
<organism evidence="5 6">
    <name type="scientific">Paracoccus onubensis</name>
    <dbReference type="NCBI Taxonomy" id="1675788"/>
    <lineage>
        <taxon>Bacteria</taxon>
        <taxon>Pseudomonadati</taxon>
        <taxon>Pseudomonadota</taxon>
        <taxon>Alphaproteobacteria</taxon>
        <taxon>Rhodobacterales</taxon>
        <taxon>Paracoccaceae</taxon>
        <taxon>Paracoccus</taxon>
    </lineage>
</organism>
<evidence type="ECO:0000256" key="3">
    <source>
        <dbReference type="ARBA" id="ARBA00022553"/>
    </source>
</evidence>
<keyword evidence="6" id="KW-1185">Reference proteome</keyword>
<dbReference type="GO" id="GO:0003824">
    <property type="term" value="F:catalytic activity"/>
    <property type="evidence" value="ECO:0007669"/>
    <property type="project" value="InterPro"/>
</dbReference>
<dbReference type="SMART" id="SM00823">
    <property type="entry name" value="PKS_PP"/>
    <property type="match status" value="1"/>
</dbReference>
<dbReference type="PANTHER" id="PTHR45527">
    <property type="entry name" value="NONRIBOSOMAL PEPTIDE SYNTHETASE"/>
    <property type="match status" value="1"/>
</dbReference>
<dbReference type="InterPro" id="IPR001242">
    <property type="entry name" value="Condensation_dom"/>
</dbReference>
<dbReference type="Gene3D" id="2.30.38.10">
    <property type="entry name" value="Luciferase, Domain 3"/>
    <property type="match status" value="1"/>
</dbReference>
<dbReference type="SUPFAM" id="SSF56801">
    <property type="entry name" value="Acetyl-CoA synthetase-like"/>
    <property type="match status" value="1"/>
</dbReference>
<dbReference type="PROSITE" id="PS50075">
    <property type="entry name" value="CARRIER"/>
    <property type="match status" value="1"/>
</dbReference>